<gene>
    <name evidence="1" type="ORF">TSOC_006081</name>
</gene>
<organism evidence="1 2">
    <name type="scientific">Tetrabaena socialis</name>
    <dbReference type="NCBI Taxonomy" id="47790"/>
    <lineage>
        <taxon>Eukaryota</taxon>
        <taxon>Viridiplantae</taxon>
        <taxon>Chlorophyta</taxon>
        <taxon>core chlorophytes</taxon>
        <taxon>Chlorophyceae</taxon>
        <taxon>CS clade</taxon>
        <taxon>Chlamydomonadales</taxon>
        <taxon>Tetrabaenaceae</taxon>
        <taxon>Tetrabaena</taxon>
    </lineage>
</organism>
<sequence>MAGQQAAVEAVEGGRLQAADFKFFCGALTWAPGELDQQHANGAWYCAAASRSLVLKPSLQLPVPLWREVLQLMGGQYAGVARDGYEGD</sequence>
<name>A0A2J8A4L8_9CHLO</name>
<dbReference type="OrthoDB" id="272750at2759"/>
<feature type="non-terminal residue" evidence="1">
    <location>
        <position position="88"/>
    </location>
</feature>
<accession>A0A2J8A4L8</accession>
<keyword evidence="2" id="KW-1185">Reference proteome</keyword>
<dbReference type="PANTHER" id="PTHR31984">
    <property type="entry name" value="TRANSPORTER, PUTATIVE (DUF179)-RELATED"/>
    <property type="match status" value="1"/>
</dbReference>
<dbReference type="Pfam" id="PF02622">
    <property type="entry name" value="DUF179"/>
    <property type="match status" value="1"/>
</dbReference>
<reference evidence="1 2" key="1">
    <citation type="journal article" date="2017" name="Mol. Biol. Evol.">
        <title>The 4-celled Tetrabaena socialis nuclear genome reveals the essential components for genetic control of cell number at the origin of multicellularity in the volvocine lineage.</title>
        <authorList>
            <person name="Featherston J."/>
            <person name="Arakaki Y."/>
            <person name="Hanschen E.R."/>
            <person name="Ferris P.J."/>
            <person name="Michod R.E."/>
            <person name="Olson B.J.S.C."/>
            <person name="Nozaki H."/>
            <person name="Durand P.M."/>
        </authorList>
    </citation>
    <scope>NUCLEOTIDE SEQUENCE [LARGE SCALE GENOMIC DNA]</scope>
    <source>
        <strain evidence="1 2">NIES-571</strain>
    </source>
</reference>
<dbReference type="PANTHER" id="PTHR31984:SF18">
    <property type="entry name" value="TRANSCRIPTIONAL REGULATOR"/>
    <property type="match status" value="1"/>
</dbReference>
<evidence type="ECO:0000313" key="1">
    <source>
        <dbReference type="EMBL" id="PNH07457.1"/>
    </source>
</evidence>
<protein>
    <submittedName>
        <fullName evidence="1">Uncharacterized protein</fullName>
    </submittedName>
</protein>
<dbReference type="EMBL" id="PGGS01000179">
    <property type="protein sequence ID" value="PNH07457.1"/>
    <property type="molecule type" value="Genomic_DNA"/>
</dbReference>
<comment type="caution">
    <text evidence="1">The sequence shown here is derived from an EMBL/GenBank/DDBJ whole genome shotgun (WGS) entry which is preliminary data.</text>
</comment>
<dbReference type="Proteomes" id="UP000236333">
    <property type="component" value="Unassembled WGS sequence"/>
</dbReference>
<dbReference type="Gene3D" id="3.40.1740.10">
    <property type="entry name" value="VC0467-like"/>
    <property type="match status" value="1"/>
</dbReference>
<proteinExistence type="predicted"/>
<dbReference type="AlphaFoldDB" id="A0A2J8A4L8"/>
<evidence type="ECO:0000313" key="2">
    <source>
        <dbReference type="Proteomes" id="UP000236333"/>
    </source>
</evidence>
<dbReference type="SUPFAM" id="SSF143456">
    <property type="entry name" value="VC0467-like"/>
    <property type="match status" value="1"/>
</dbReference>
<dbReference type="InterPro" id="IPR003774">
    <property type="entry name" value="AlgH-like"/>
</dbReference>